<dbReference type="EMBL" id="GL636495">
    <property type="protein sequence ID" value="EFW17091.1"/>
    <property type="molecule type" value="Genomic_DNA"/>
</dbReference>
<dbReference type="VEuPathDB" id="FungiDB:CPSG_06359"/>
<name>E9D957_COCPS</name>
<feature type="compositionally biased region" description="Basic and acidic residues" evidence="1">
    <location>
        <begin position="197"/>
        <end position="238"/>
    </location>
</feature>
<reference evidence="3" key="2">
    <citation type="submission" date="2010-03" db="EMBL/GenBank/DDBJ databases">
        <title>The genome sequence of Coccidioides posadasii strain Silveira.</title>
        <authorList>
            <consortium name="The Broad Institute Genome Sequencing Center for Infectious Disease"/>
            <person name="Neafsey D."/>
            <person name="Orbach M."/>
            <person name="Henn M.R."/>
            <person name="Cole G.T."/>
            <person name="Galgiani J."/>
            <person name="Gardner M.J."/>
            <person name="Kirkland T.N."/>
            <person name="Taylor J.W."/>
            <person name="Young S.K."/>
            <person name="Zeng Q."/>
            <person name="Koehrsen M."/>
            <person name="Alvarado L."/>
            <person name="Berlin A."/>
            <person name="Borenstein D."/>
            <person name="Chapman S.B."/>
            <person name="Chen Z."/>
            <person name="Engels R."/>
            <person name="Freedman E."/>
            <person name="Gellesch M."/>
            <person name="Goldberg J."/>
            <person name="Griggs A."/>
            <person name="Gujja S."/>
            <person name="Heilman E."/>
            <person name="Heiman D."/>
            <person name="Howarth C."/>
            <person name="Jen D."/>
            <person name="Larson L."/>
            <person name="Mehta T."/>
            <person name="Neiman D."/>
            <person name="Park D."/>
            <person name="Pearson M."/>
            <person name="Richards J."/>
            <person name="Roberts A."/>
            <person name="Saif S."/>
            <person name="Shea T."/>
            <person name="Shenoy N."/>
            <person name="Sisk P."/>
            <person name="Stolte C."/>
            <person name="Sykes S."/>
            <person name="Walk T."/>
            <person name="White J."/>
            <person name="Yandava C."/>
            <person name="Haas B."/>
            <person name="Nusbaum C."/>
            <person name="Birren B."/>
        </authorList>
    </citation>
    <scope>NUCLEOTIDE SEQUENCE [LARGE SCALE GENOMIC DNA]</scope>
    <source>
        <strain evidence="3">RMSCC 757 / Silveira</strain>
    </source>
</reference>
<feature type="compositionally biased region" description="Basic and acidic residues" evidence="1">
    <location>
        <begin position="252"/>
        <end position="278"/>
    </location>
</feature>
<dbReference type="eggNOG" id="ENOG502SN25">
    <property type="taxonomic scope" value="Eukaryota"/>
</dbReference>
<dbReference type="HOGENOM" id="CLU_326237_0_0_1"/>
<organism evidence="3">
    <name type="scientific">Coccidioides posadasii (strain RMSCC 757 / Silveira)</name>
    <name type="common">Valley fever fungus</name>
    <dbReference type="NCBI Taxonomy" id="443226"/>
    <lineage>
        <taxon>Eukaryota</taxon>
        <taxon>Fungi</taxon>
        <taxon>Dikarya</taxon>
        <taxon>Ascomycota</taxon>
        <taxon>Pezizomycotina</taxon>
        <taxon>Eurotiomycetes</taxon>
        <taxon>Eurotiomycetidae</taxon>
        <taxon>Onygenales</taxon>
        <taxon>Onygenaceae</taxon>
        <taxon>Coccidioides</taxon>
    </lineage>
</organism>
<accession>E9D957</accession>
<feature type="region of interest" description="Disordered" evidence="1">
    <location>
        <begin position="326"/>
        <end position="369"/>
    </location>
</feature>
<feature type="region of interest" description="Disordered" evidence="1">
    <location>
        <begin position="684"/>
        <end position="703"/>
    </location>
</feature>
<feature type="compositionally biased region" description="Polar residues" evidence="1">
    <location>
        <begin position="411"/>
        <end position="420"/>
    </location>
</feature>
<dbReference type="VEuPathDB" id="FungiDB:D8B26_003856"/>
<dbReference type="AlphaFoldDB" id="E9D957"/>
<evidence type="ECO:0000256" key="1">
    <source>
        <dbReference type="SAM" id="MobiDB-lite"/>
    </source>
</evidence>
<evidence type="ECO:0000313" key="3">
    <source>
        <dbReference type="Proteomes" id="UP000002497"/>
    </source>
</evidence>
<feature type="compositionally biased region" description="Low complexity" evidence="1">
    <location>
        <begin position="486"/>
        <end position="506"/>
    </location>
</feature>
<feature type="region of interest" description="Disordered" evidence="1">
    <location>
        <begin position="884"/>
        <end position="903"/>
    </location>
</feature>
<feature type="compositionally biased region" description="Polar residues" evidence="1">
    <location>
        <begin position="128"/>
        <end position="137"/>
    </location>
</feature>
<feature type="region of interest" description="Disordered" evidence="1">
    <location>
        <begin position="183"/>
        <end position="278"/>
    </location>
</feature>
<keyword evidence="3" id="KW-1185">Reference proteome</keyword>
<feature type="compositionally biased region" description="Polar residues" evidence="1">
    <location>
        <begin position="88"/>
        <end position="106"/>
    </location>
</feature>
<feature type="region of interest" description="Disordered" evidence="1">
    <location>
        <begin position="411"/>
        <end position="507"/>
    </location>
</feature>
<sequence length="903" mass="101208">MDISQSVLPTVSVDRPHLKSHKVLPRKRDVTHDVELTSSNDSDGPRADSPLLNGFIFPQPAPTLPLTPPSLTLESKKQSPPTLPIDASQPQTSDSTNATPTRQANILTPDITPPRSAPDGRKRPAQYRNFTSMSSKAESFKTAREVLSSDDDLEAINGAGISALPPPKSLLPLPLVSYDTVGSPGHHSSLGSQESALRTKKENESACSRRFDAFDRDRKEHGPDKADLPRGRDQRQNRDIVNGNKTSPGMKSWEESRQGLESQTNRERPLRERVKEGKGVLTSASVEKFAKDIGWQVPEDRDKHSCRLSAVSASSTIEAIIIDSPPRKKQTLRHTGKAESLRSVSSPASHSNRDMSRGLGQGRRLVRKNARITDQDRSSIMSDMSLALTTAYPKPKEAEEIIPVVVIPQRRSSLRSSTCGSREHSRTRTIVENRRPTTAPEGKNSSHAFFDFPRRRRTMSESFPHPRKSSDTARRVITSRPRIPARRSSLSAPTSRTASRTTSLTSDNLQQYQIAQETQSFAHQKSQEGQENVRILDPVALKIEQSVPKDVNTQDNTENRLCVDSHYNDSLLQTPSLPKTPFQHSIQSLSPGPIEISEARAIPFFVHNNKSLLLVEQYPQPESRAVQRLQTSPTDLEVTLIDTHTSIMEPQLQAACINSPLRNPRPPPKPPALKVIPPTPLEISKHRPNHLPSSSTESSNGLARRWESLRRTFSTKQYSNTGELGQPVHKFRNRKAGKDIDSKLHPFWRPREFWEDFKDSDTDGESVQRMPISQNVRQAGDVYIGNSLGIPQKRIFQGPLTLIRRVSNRSRLRAPGRRNDSHTSIISTTIPLSDRPAHDRVLPYFLSFSEMQNWIARTKRRNARERLEAKRNKLRQMINMKATVDPSSVESDYPQPIRSAFDS</sequence>
<proteinExistence type="predicted"/>
<feature type="compositionally biased region" description="Polar residues" evidence="1">
    <location>
        <begin position="691"/>
        <end position="701"/>
    </location>
</feature>
<reference evidence="3" key="1">
    <citation type="journal article" date="2010" name="Genome Res.">
        <title>Population genomic sequencing of Coccidioides fungi reveals recent hybridization and transposon control.</title>
        <authorList>
            <person name="Neafsey D.E."/>
            <person name="Barker B.M."/>
            <person name="Sharpton T.J."/>
            <person name="Stajich J.E."/>
            <person name="Park D.J."/>
            <person name="Whiston E."/>
            <person name="Hung C.-Y."/>
            <person name="McMahan C."/>
            <person name="White J."/>
            <person name="Sykes S."/>
            <person name="Heiman D."/>
            <person name="Young S."/>
            <person name="Zeng Q."/>
            <person name="Abouelleil A."/>
            <person name="Aftuck L."/>
            <person name="Bessette D."/>
            <person name="Brown A."/>
            <person name="FitzGerald M."/>
            <person name="Lui A."/>
            <person name="Macdonald J.P."/>
            <person name="Priest M."/>
            <person name="Orbach M.J."/>
            <person name="Galgiani J.N."/>
            <person name="Kirkland T.N."/>
            <person name="Cole G.T."/>
            <person name="Birren B.W."/>
            <person name="Henn M.R."/>
            <person name="Taylor J.W."/>
            <person name="Rounsley S.D."/>
        </authorList>
    </citation>
    <scope>NUCLEOTIDE SEQUENCE [LARGE SCALE GENOMIC DNA]</scope>
    <source>
        <strain evidence="3">RMSCC 757 / Silveira</strain>
    </source>
</reference>
<feature type="compositionally biased region" description="Pro residues" evidence="1">
    <location>
        <begin position="59"/>
        <end position="68"/>
    </location>
</feature>
<protein>
    <submittedName>
        <fullName evidence="2">Uncharacterized protein</fullName>
    </submittedName>
</protein>
<gene>
    <name evidence="2" type="ORF">CPSG_06359</name>
</gene>
<feature type="region of interest" description="Disordered" evidence="1">
    <location>
        <begin position="1"/>
        <end position="143"/>
    </location>
</feature>
<feature type="compositionally biased region" description="Basic and acidic residues" evidence="1">
    <location>
        <begin position="26"/>
        <end position="35"/>
    </location>
</feature>
<dbReference type="OMA" id="DERTMDY"/>
<dbReference type="OrthoDB" id="3870679at2759"/>
<evidence type="ECO:0000313" key="2">
    <source>
        <dbReference type="EMBL" id="EFW17091.1"/>
    </source>
</evidence>
<dbReference type="Proteomes" id="UP000002497">
    <property type="component" value="Unassembled WGS sequence"/>
</dbReference>
<dbReference type="STRING" id="443226.E9D957"/>
<feature type="compositionally biased region" description="Basic and acidic residues" evidence="1">
    <location>
        <begin position="421"/>
        <end position="435"/>
    </location>
</feature>